<feature type="compositionally biased region" description="Basic residues" evidence="12">
    <location>
        <begin position="36"/>
        <end position="50"/>
    </location>
</feature>
<keyword evidence="9" id="KW-0695">RNA-directed DNA polymerase</keyword>
<keyword evidence="7" id="KW-0378">Hydrolase</keyword>
<feature type="domain" description="RanBP2-type" evidence="14">
    <location>
        <begin position="4080"/>
        <end position="4109"/>
    </location>
</feature>
<evidence type="ECO:0000256" key="5">
    <source>
        <dbReference type="ARBA" id="ARBA00022759"/>
    </source>
</evidence>
<evidence type="ECO:0000256" key="11">
    <source>
        <dbReference type="PROSITE-ProRule" id="PRU00723"/>
    </source>
</evidence>
<feature type="compositionally biased region" description="Low complexity" evidence="12">
    <location>
        <begin position="94"/>
        <end position="132"/>
    </location>
</feature>
<sequence length="4657" mass="512928">MSKEVAGEDEGVTLSECIADGRVPVPDKMSFPKWQAWRRREGRRPTRRRDGRGLPTGEEVALWKAIMAEYYGEDDSEEDEDDDDGESSELEPVASSALAEPERAAAGQAAPLTLSRTGAGGSSPRPSSAGTGAADVEELLKQMYQLFRPDQEEMGALLARITRLVMALKTLGHEVKTEDLDRVTLKAEIIQDAYDQVGNWDVRALVRALRDRFAFVALDSDLSDGEKTMKAEVLGQVILALGGKESSKSDKLFSTPSVEAPVLDSPTRAAVSLKEVGRAGLAKHATSGGDSPLRAKVAALEMELEALKRESEGSVVGGGELAAALEAQTKMLKETLTAKGGLTSVTSVKTDVNWPTLGDDRSEARDVVQFYEEFEDCCSLANNCKGMSYREQLIALRARCRGSRLKTFTNIYRAAWRSGEILENPETVYTRIKEKHLVFAESKEEKEASISELESVGLGKTQRELYLSYLRKMPPHLQKEIRSDKRLWKGEATLRGPATWEEAHRVVLEIEQREATHKATANSVLAAGSDMSGMGSGQPPLGGKQAQEEKKPKPKPKPKAGPGPSVLAAGVKSTKLCFHFRDHGNCPKGDACPWSHDKELRRKTLAAMKEASGGKGTEQTYAAKGGKGSAKGKGSEKGSSGKGSPKGGKGKSSKPPGTLCPYFQKNGACRKGAECDMVHSLPASTSQHAGPPDGWKAPSGAAMSNPFAAFSVQIGSATVKSEVQQQVLSLAKPAGDRPRFASLDDVPSDWFHLVENEAGGYQYKSVVKVLDRKVEVMLDGCAGSNHITEELVTGMLNRAADLGIGPEDRRFPVLRFEKWTYPEYVHGIAAGSPVPLKGAIVLRVTLLEGEDPESAKDGPEVFVRCKVAARGTSDWHGLILGGRALDHPSRMGLGFRPGPNGHVLDTLGITMPRCEDLSRTRRDRAYVFYSMVSSLDDPFCCEPGDSKRQLLVYDGEETVYVESGEGAMLPVKRHTRPFLDGSLCEGVFPIEGGLEAVPGIWPSGTLSGMVLFASPDSDVSVQPGDPVAEVRAGLVETSVCECGLMDTSFIVPRGNDQCEICGTARLESFDPCVECGSRERKAVRDLQGCRSCQRSFGGCGRKAGYGLMAALVAVSVMGQGFGAGGVHARREALVEDPEINAFLESVPGNGWWDWKGGCCFIAEVAERAFEPPAAPPAFRFLSLVFRTGDRAWSLMGTCDPERHRAFPSEWKGLVHCKVAVFLTRHGPEWAGWLPGSATSGLGMSRGPRGEGVDTVMNPCLHIVESVGIEKMGEETPTDYYYEQLRKDLGRRHPKADPFLLDHLVSLEGFLDKSIVFGFSFGVPKAEICVERGKLLGHLIGRHGMLPDPERCQAVVDFPPLKEKVHIQQFLGCGNWLRGYLPAEFGHVAKVLGAYQKPGVEFPEDGIGSGTTEACKAFKAIKRMICDHIALATFDEASAADGSCPLEQIADASGIAVGGTVLQMSRDMSRMKILLTHSRSLTPAQQRWPPLIQEAYAQLEVKRATRKVFGTIRTLCWTDHANLTRAQTSDIGVDSKLVRWVSEILSDGSEIRSLSGRSARLGDGFSRNPKDRDALLEARTKDLSALSGQLRGFDLDEYLGEGTENDEVVAWAVGNDAVPERNHDPSRPVDQIGIVAATQARILLVMDYGKDTSRAMVDTRATLERAMPGISLELRASFGPFEDDEGIASQFDGAVGRLTGAKRMKRIRVDLLTSCAKMLRDAAGFMPDFVIGFGQGGVIAALVRWPLVVELTLQARNLQLKEVRKVGSAWSRIKGVWSINPRVWKSQIGAEDIAQACPELQKPFSVEPLKGFGVSTKHGRPDDTVAMFETLRLVKVGSLDEMNLRSIFSEPAREVWEHEGLCVCGRRTYLFSRCPVCIEKEAHEALESILDEEDEKGSVEDEREPGLEVDLLAMSLSTQGHEGFRSISVKILESWGKAGKQINHKSHCETKFGELSVLRWKSASETVYLGEGKGSLPYLSTWVVDGEGVVLPGHHCNKEDVSQPSKLKCVAVWRTGSVHGLPSRFQSLLHLLGIPERVQTWDDGDGKQSLGRRKSLKDQHVLVAFRENEEGHWDEISLARKIRVSEGRRRRTLAFVGRDDRGPRVVLWLRSPCWILTTWPEECSGRVATITEEQRGDRESLAKEARDASGISEFKVSGSLRGAWHEAQRKDESLAGHFRKVSHPYRVAGDGVLEREVQLKTGQTIWVVVVPNGVVADNGVTWRKSCYFAVHGGVLGAHRSAEVTFKLLERSVWWPSMKEDINRWVESCLSCLKGRGRPTKVEAKAVKCVAATCWEEVSVDCEGPNKEDREGYRYSLTYFCCLSHAVMLEPLRSLTHSDVRKAFTRCVLRSRTIPSLVRSDRGVEFKNALMKELNAILGVQQRFSTALRPCEMGSNERMHQEVQKTLGALVRELGVAENWSDWLIVAEYILDNTPGPHGYAPRDLERSWSLALPLEKDVLHEALQFEPISDWARRQFSQFQEIAQVVTKHWNRASEARAKLANRFRRHVDLKVGDRVVWKSPTARPEGAARVPWKPGMHGPWEVVDIRGNRLWLEAVEPPLAGGPRVVRRRHEAHAEDCILVPADSHAESRAPVVFDDPGDEGPSLGQQASGEARQVEFTLPRRGRDFILRIGDKIAYRKVHVHKVAHLGKVTQVDVAQAQVSVHRYVPDATGLRVKWKLEYLDEEGRCRQEGTRPLLELVTIKEVICKVDLMKDGALAAGSARKLDKGGYSLKESGVRVHLVRNGPGSCLHLVEEVLGLLSAESVPSWPSVWQSAEGRIVWSWLEKHPPSRIDFWEIFAGQAGLTFAAKQRGLSVAPPLDRIYPAFGKIWDLTLPVDQELFWCLYAVLLPAALHAGLPCEHYSVMGQRKPDSNDRTLRELVIRVLSEQERAGRKGTAENPTASQLWSEDDWARNFGQLASPKHPWQYASTDACQYGMESKSLTDGSFGQPVKKGQIWLGNFCLSEFSLRCGRPDALGQVEHSHRHIKGSAKVEVSGGTKWMGCGILSGIYEPACCHAYMSSLKRALRTLPVHPVCQKVPPLEGSASRNSVYVAAPEHQGVVTSEELSPAEKEELDKEVTALSKKMDELWKARADQKEWDSVRADLSVYQYSGQKVTEDPRRVESYRQQVVKELGFGDDWKERKPYLSEADVAACREVVERKAGGFWLEGSPRTTVRNVLHDCVPSGPPVSSQPHNLKGEAASWVDEKLEEEVRRGQLVRGTSAWGSPPFPTREAPAHKRHRKRRLVVDYRRVNSRVVRSTYYCRKATDVLATAAGSIWYSFVDAVTGFNQIKNTRRAMEVLAIVARSGKFLPVCLTFGPVNGPDDFCYVVDRAYAPGRGRKMKYTREWVAYVDDLTVRTGRVVDGKFLTDDQAEDEVREACKNAPMEAVQRAGDALEALGVKGLAPDPVSGSPGVGRKHDETTSDHNHPTRRFFGSRKCTVLFCLLGECWFISSMPPQPFRSFEDPRGSWEGRGVAAVGSRTRLAADFRPAGQMGKKSWTNPGQKYYWEDPEAMGRAMTKAYRHGGYKHRGHLDLEGWIRLEASRALFQVPLAHMKKAVELDGKGAKKRFEVKDGWIRAVQGHSSDSGISDPGQVYHEVTDQSLAERGLDGNVSLWHGTVLERCDGIVRFGMLPGGGDASNRLTVYWVAGTKPSPEKGKTGFRADSTAVVETSVRRLWEHGVKLYHGADGEHGVSSVLLSLEAPPESLIRILSIGDKPRVFSQVLGEITESGFQLVHTGKKPEGSTEPIELPDGDTDATTDEEEVRARRDPASSSGTAVKEEPPAEAAGSGSGAPGVAESAREEPMEEPPADAEVAVEEVAGRKAAPPETQKEEPEAGGVPQSADASLGAELKDRTLETEPGAAPSAAGEREGKEQTLEPTKDDGEEFVEVEEEGEASPDLEAKAARRKRSKKEGHSEKGHSGRRRHRRPSKRLKILKDANLKEKRYRSHSEEEATGGDREQRGDAGRSRSRSRGVSSRSPPRRPRSPDLPPRRPKSPDGPPPEPSSRERFSLRPVRFEWGSWVCHVCGAVNAPGDEYCFVCDDSFWNSTEWANELYREIRRRERAAKKAEFSTLLAKALAAGRWECDRCGGENMLSRVKCYQCSTLRSRHRGDDESSDSERDRRVQQTLNQMPEAKQRKKRGGRKHNKKKVCRCGSVHHQPHRGHRLPRRVKGLSTVQVVEISLRKGLVNRRWKKHSLPRKLLNKLQHALNGNGLTFDLAVKVLVAASLAPLAWRTEQEAEEVLGSRVIFEIEETTAQTIQVTGLIFKSAVLSLGIIVLWFLGRAVTNRLVRAYHGNSLPTKLLEYKADGQTTWEVSGSKGKHVVWIRLTTPRQSACACRGFIDSGTCGHIDAAVDQARTMGLVPARAVRFEEASTAKDRGAAALRGMGVSGQSTEALCFTGMVDKAQRLFRPEKPNALTESGDGSGCFKGLTHGKVKEEGQLAVGEKDAVVREPAARGKGAAPTGGIEVEYLKDRASQTAVMELLNRYPNALVYLTAYSLDQPELVRSLGQHKGRIQILADAGQTHESRTKMQLQSLMEIRSQGHQVKMARGGNLAKTYQEDGRSVKIGSGLKGIQHAKSCLVLAPPQAYMVIGSSNWTTSSKSNREAGVLLTLPQDHQCVRDFQDHFFESWNGAALLEEEQFQQAKTQGGRGRAQ</sequence>
<evidence type="ECO:0000259" key="14">
    <source>
        <dbReference type="PROSITE" id="PS50199"/>
    </source>
</evidence>
<feature type="compositionally biased region" description="Low complexity" evidence="12">
    <location>
        <begin position="3784"/>
        <end position="3798"/>
    </location>
</feature>
<keyword evidence="17" id="KW-1185">Reference proteome</keyword>
<keyword evidence="8 11" id="KW-0862">Zinc</keyword>
<feature type="region of interest" description="Disordered" evidence="12">
    <location>
        <begin position="2594"/>
        <end position="2613"/>
    </location>
</feature>
<name>A0ABP0LIP4_9DINO</name>
<keyword evidence="4 11" id="KW-0479">Metal-binding</keyword>
<feature type="domain" description="Integrase catalytic" evidence="15">
    <location>
        <begin position="2273"/>
        <end position="2460"/>
    </location>
</feature>
<keyword evidence="3" id="KW-0540">Nuclease</keyword>
<keyword evidence="6 10" id="KW-0863">Zinc-finger</keyword>
<dbReference type="InterPro" id="IPR012337">
    <property type="entry name" value="RNaseH-like_sf"/>
</dbReference>
<dbReference type="Gene3D" id="4.10.1000.10">
    <property type="entry name" value="Zinc finger, CCCH-type"/>
    <property type="match status" value="1"/>
</dbReference>
<dbReference type="PROSITE" id="PS50103">
    <property type="entry name" value="ZF_C3H1"/>
    <property type="match status" value="2"/>
</dbReference>
<evidence type="ECO:0000256" key="3">
    <source>
        <dbReference type="ARBA" id="ARBA00022722"/>
    </source>
</evidence>
<dbReference type="PROSITE" id="PS50994">
    <property type="entry name" value="INTEGRASE"/>
    <property type="match status" value="1"/>
</dbReference>
<dbReference type="InterPro" id="IPR000571">
    <property type="entry name" value="Znf_CCCH"/>
</dbReference>
<evidence type="ECO:0000256" key="4">
    <source>
        <dbReference type="ARBA" id="ARBA00022723"/>
    </source>
</evidence>
<protein>
    <submittedName>
        <fullName evidence="16">Retrovirus-related Pol polyprotein from transposon 412</fullName>
    </submittedName>
</protein>
<feature type="region of interest" description="Disordered" evidence="12">
    <location>
        <begin position="3406"/>
        <end position="3428"/>
    </location>
</feature>
<feature type="region of interest" description="Disordered" evidence="12">
    <location>
        <begin position="4109"/>
        <end position="4166"/>
    </location>
</feature>
<dbReference type="InterPro" id="IPR041588">
    <property type="entry name" value="Integrase_H2C2"/>
</dbReference>
<evidence type="ECO:0000256" key="7">
    <source>
        <dbReference type="ARBA" id="ARBA00022801"/>
    </source>
</evidence>
<feature type="region of interest" description="Disordered" evidence="12">
    <location>
        <begin position="33"/>
        <end position="132"/>
    </location>
</feature>
<keyword evidence="2" id="KW-0548">Nucleotidyltransferase</keyword>
<feature type="domain" description="C3H1-type" evidence="13">
    <location>
        <begin position="654"/>
        <end position="682"/>
    </location>
</feature>
<dbReference type="InterPro" id="IPR050951">
    <property type="entry name" value="Retrovirus_Pol_polyprotein"/>
</dbReference>
<dbReference type="InterPro" id="IPR041373">
    <property type="entry name" value="RT_RNaseH"/>
</dbReference>
<dbReference type="InterPro" id="IPR036397">
    <property type="entry name" value="RNaseH_sf"/>
</dbReference>
<feature type="compositionally biased region" description="Acidic residues" evidence="12">
    <location>
        <begin position="3749"/>
        <end position="3763"/>
    </location>
</feature>
<evidence type="ECO:0000313" key="16">
    <source>
        <dbReference type="EMBL" id="CAK9039060.1"/>
    </source>
</evidence>
<feature type="region of interest" description="Disordered" evidence="12">
    <location>
        <begin position="527"/>
        <end position="567"/>
    </location>
</feature>
<dbReference type="Gene3D" id="3.30.70.270">
    <property type="match status" value="1"/>
</dbReference>
<feature type="compositionally biased region" description="Basic and acidic residues" evidence="12">
    <location>
        <begin position="3935"/>
        <end position="3967"/>
    </location>
</feature>
<dbReference type="SUPFAM" id="SSF56399">
    <property type="entry name" value="ADP-ribosylation"/>
    <property type="match status" value="1"/>
</dbReference>
<dbReference type="Gene3D" id="3.30.870.10">
    <property type="entry name" value="Endonuclease Chain A"/>
    <property type="match status" value="1"/>
</dbReference>
<feature type="domain" description="C3H1-type" evidence="13">
    <location>
        <begin position="572"/>
        <end position="599"/>
    </location>
</feature>
<feature type="zinc finger region" description="C3H1-type" evidence="11">
    <location>
        <begin position="572"/>
        <end position="599"/>
    </location>
</feature>
<feature type="compositionally biased region" description="Acidic residues" evidence="12">
    <location>
        <begin position="71"/>
        <end position="89"/>
    </location>
</feature>
<dbReference type="Pfam" id="PF01885">
    <property type="entry name" value="PTS_2-RNA"/>
    <property type="match status" value="1"/>
</dbReference>
<evidence type="ECO:0000259" key="15">
    <source>
        <dbReference type="PROSITE" id="PS50994"/>
    </source>
</evidence>
<feature type="compositionally biased region" description="Acidic residues" evidence="12">
    <location>
        <begin position="3883"/>
        <end position="3898"/>
    </location>
</feature>
<dbReference type="Pfam" id="PF17921">
    <property type="entry name" value="Integrase_H2C2"/>
    <property type="match status" value="1"/>
</dbReference>
<proteinExistence type="predicted"/>
<dbReference type="EMBL" id="CAXAMM010016546">
    <property type="protein sequence ID" value="CAK9039060.1"/>
    <property type="molecule type" value="Genomic_DNA"/>
</dbReference>
<feature type="region of interest" description="Disordered" evidence="12">
    <location>
        <begin position="608"/>
        <end position="658"/>
    </location>
</feature>
<feature type="compositionally biased region" description="Basic and acidic residues" evidence="12">
    <location>
        <begin position="3868"/>
        <end position="3882"/>
    </location>
</feature>
<dbReference type="InterPro" id="IPR002745">
    <property type="entry name" value="Ptrans_KptA/Tpt1"/>
</dbReference>
<evidence type="ECO:0000256" key="1">
    <source>
        <dbReference type="ARBA" id="ARBA00022679"/>
    </source>
</evidence>
<dbReference type="Gene3D" id="3.10.10.10">
    <property type="entry name" value="HIV Type 1 Reverse Transcriptase, subunit A, domain 1"/>
    <property type="match status" value="1"/>
</dbReference>
<dbReference type="InterPro" id="IPR043128">
    <property type="entry name" value="Rev_trsase/Diguanyl_cyclase"/>
</dbReference>
<keyword evidence="1" id="KW-0808">Transferase</keyword>
<reference evidence="16 17" key="1">
    <citation type="submission" date="2024-02" db="EMBL/GenBank/DDBJ databases">
        <authorList>
            <person name="Chen Y."/>
            <person name="Shah S."/>
            <person name="Dougan E. K."/>
            <person name="Thang M."/>
            <person name="Chan C."/>
        </authorList>
    </citation>
    <scope>NUCLEOTIDE SEQUENCE [LARGE SCALE GENOMIC DNA]</scope>
</reference>
<evidence type="ECO:0000256" key="8">
    <source>
        <dbReference type="ARBA" id="ARBA00022833"/>
    </source>
</evidence>
<feature type="region of interest" description="Disordered" evidence="12">
    <location>
        <begin position="3735"/>
        <end position="4009"/>
    </location>
</feature>
<organism evidence="16 17">
    <name type="scientific">Durusdinium trenchii</name>
    <dbReference type="NCBI Taxonomy" id="1381693"/>
    <lineage>
        <taxon>Eukaryota</taxon>
        <taxon>Sar</taxon>
        <taxon>Alveolata</taxon>
        <taxon>Dinophyceae</taxon>
        <taxon>Suessiales</taxon>
        <taxon>Symbiodiniaceae</taxon>
        <taxon>Durusdinium</taxon>
    </lineage>
</organism>
<dbReference type="PANTHER" id="PTHR37984">
    <property type="entry name" value="PROTEIN CBG26694"/>
    <property type="match status" value="1"/>
</dbReference>
<dbReference type="Gene3D" id="3.30.420.10">
    <property type="entry name" value="Ribonuclease H-like superfamily/Ribonuclease H"/>
    <property type="match status" value="1"/>
</dbReference>
<feature type="compositionally biased region" description="Basic and acidic residues" evidence="12">
    <location>
        <begin position="4111"/>
        <end position="4125"/>
    </location>
</feature>
<dbReference type="SMART" id="SM00547">
    <property type="entry name" value="ZnF_RBZ"/>
    <property type="match status" value="2"/>
</dbReference>
<feature type="zinc finger region" description="C3H1-type" evidence="11">
    <location>
        <begin position="654"/>
        <end position="682"/>
    </location>
</feature>
<dbReference type="SUPFAM" id="SSF56672">
    <property type="entry name" value="DNA/RNA polymerases"/>
    <property type="match status" value="2"/>
</dbReference>
<keyword evidence="5" id="KW-0255">Endonuclease</keyword>
<dbReference type="PANTHER" id="PTHR37984:SF5">
    <property type="entry name" value="PROTEIN NYNRIN-LIKE"/>
    <property type="match status" value="1"/>
</dbReference>
<feature type="compositionally biased region" description="Basic residues" evidence="12">
    <location>
        <begin position="4137"/>
        <end position="4152"/>
    </location>
</feature>
<feature type="compositionally biased region" description="Basic and acidic residues" evidence="12">
    <location>
        <begin position="3416"/>
        <end position="3427"/>
    </location>
</feature>
<dbReference type="Gene3D" id="1.10.340.70">
    <property type="match status" value="1"/>
</dbReference>
<evidence type="ECO:0000256" key="10">
    <source>
        <dbReference type="PROSITE-ProRule" id="PRU00322"/>
    </source>
</evidence>
<dbReference type="Proteomes" id="UP001642464">
    <property type="component" value="Unassembled WGS sequence"/>
</dbReference>
<evidence type="ECO:0000256" key="9">
    <source>
        <dbReference type="ARBA" id="ARBA00022918"/>
    </source>
</evidence>
<dbReference type="PROSITE" id="PS50199">
    <property type="entry name" value="ZF_RANBP2_2"/>
    <property type="match status" value="1"/>
</dbReference>
<evidence type="ECO:0000256" key="12">
    <source>
        <dbReference type="SAM" id="MobiDB-lite"/>
    </source>
</evidence>
<dbReference type="PROSITE" id="PS01358">
    <property type="entry name" value="ZF_RANBP2_1"/>
    <property type="match status" value="2"/>
</dbReference>
<dbReference type="SMART" id="SM00356">
    <property type="entry name" value="ZnF_C3H1"/>
    <property type="match status" value="2"/>
</dbReference>
<comment type="caution">
    <text evidence="16">The sequence shown here is derived from an EMBL/GenBank/DDBJ whole genome shotgun (WGS) entry which is preliminary data.</text>
</comment>
<evidence type="ECO:0000259" key="13">
    <source>
        <dbReference type="PROSITE" id="PS50103"/>
    </source>
</evidence>
<dbReference type="InterPro" id="IPR043502">
    <property type="entry name" value="DNA/RNA_pol_sf"/>
</dbReference>
<dbReference type="SUPFAM" id="SSF53098">
    <property type="entry name" value="Ribonuclease H-like"/>
    <property type="match status" value="1"/>
</dbReference>
<evidence type="ECO:0000313" key="17">
    <source>
        <dbReference type="Proteomes" id="UP001642464"/>
    </source>
</evidence>
<evidence type="ECO:0000256" key="2">
    <source>
        <dbReference type="ARBA" id="ARBA00022695"/>
    </source>
</evidence>
<dbReference type="Pfam" id="PF17917">
    <property type="entry name" value="RT_RNaseH"/>
    <property type="match status" value="1"/>
</dbReference>
<gene>
    <name evidence="16" type="ORF">SCF082_LOCUS22881</name>
</gene>
<dbReference type="Pfam" id="PF00641">
    <property type="entry name" value="Zn_ribbon_RanBP"/>
    <property type="match status" value="2"/>
</dbReference>
<dbReference type="InterPro" id="IPR001584">
    <property type="entry name" value="Integrase_cat-core"/>
</dbReference>
<feature type="compositionally biased region" description="Basic residues" evidence="12">
    <location>
        <begin position="3921"/>
        <end position="3934"/>
    </location>
</feature>
<accession>A0ABP0LIP4</accession>
<dbReference type="InterPro" id="IPR001876">
    <property type="entry name" value="Znf_RanBP2"/>
</dbReference>
<evidence type="ECO:0000256" key="6">
    <source>
        <dbReference type="ARBA" id="ARBA00022771"/>
    </source>
</evidence>
<feature type="compositionally biased region" description="Acidic residues" evidence="12">
    <location>
        <begin position="3804"/>
        <end position="3816"/>
    </location>
</feature>